<dbReference type="GO" id="GO:0046872">
    <property type="term" value="F:metal ion binding"/>
    <property type="evidence" value="ECO:0007669"/>
    <property type="project" value="UniProtKB-KW"/>
</dbReference>
<dbReference type="Gene3D" id="3.90.180.10">
    <property type="entry name" value="Medium-chain alcohol dehydrogenases, catalytic domain"/>
    <property type="match status" value="2"/>
</dbReference>
<dbReference type="RefSeq" id="XP_065957379.1">
    <property type="nucleotide sequence ID" value="XM_066099652.1"/>
</dbReference>
<protein>
    <submittedName>
        <fullName evidence="7">Polyketide synthase, enoylreductase</fullName>
    </submittedName>
</protein>
<reference evidence="7 8" key="1">
    <citation type="submission" date="2020-08" db="EMBL/GenBank/DDBJ databases">
        <title>The completed genome sequence of the pathogenic ascomycete fungus Penicillium digitatum.</title>
        <authorList>
            <person name="Wang M."/>
        </authorList>
    </citation>
    <scope>NUCLEOTIDE SEQUENCE [LARGE SCALE GENOMIC DNA]</scope>
    <source>
        <strain evidence="7 8">PdW03</strain>
    </source>
</reference>
<dbReference type="VEuPathDB" id="FungiDB:PDIP_32360"/>
<evidence type="ECO:0000256" key="4">
    <source>
        <dbReference type="ARBA" id="ARBA00022833"/>
    </source>
</evidence>
<name>A0A7T6XR42_PENDI</name>
<proteinExistence type="inferred from homology"/>
<comment type="similarity">
    <text evidence="2">Belongs to the zinc-containing alcohol dehydrogenase family.</text>
</comment>
<dbReference type="Gene3D" id="3.40.50.720">
    <property type="entry name" value="NAD(P)-binding Rossmann-like Domain"/>
    <property type="match status" value="2"/>
</dbReference>
<dbReference type="InterPro" id="IPR011032">
    <property type="entry name" value="GroES-like_sf"/>
</dbReference>
<dbReference type="GO" id="GO:0005737">
    <property type="term" value="C:cytoplasm"/>
    <property type="evidence" value="ECO:0007669"/>
    <property type="project" value="TreeGrafter"/>
</dbReference>
<evidence type="ECO:0000313" key="7">
    <source>
        <dbReference type="EMBL" id="QQK45684.1"/>
    </source>
</evidence>
<dbReference type="Proteomes" id="UP000595662">
    <property type="component" value="Chromosome 4"/>
</dbReference>
<dbReference type="InterPro" id="IPR036291">
    <property type="entry name" value="NAD(P)-bd_dom_sf"/>
</dbReference>
<evidence type="ECO:0000256" key="2">
    <source>
        <dbReference type="ARBA" id="ARBA00008072"/>
    </source>
</evidence>
<evidence type="ECO:0000256" key="5">
    <source>
        <dbReference type="ARBA" id="ARBA00023002"/>
    </source>
</evidence>
<feature type="domain" description="Alcohol dehydrogenase-like N-terminal" evidence="6">
    <location>
        <begin position="36"/>
        <end position="97"/>
    </location>
</feature>
<dbReference type="EMBL" id="CP060777">
    <property type="protein sequence ID" value="QQK45684.1"/>
    <property type="molecule type" value="Genomic_DNA"/>
</dbReference>
<keyword evidence="3" id="KW-0479">Metal-binding</keyword>
<evidence type="ECO:0000313" key="8">
    <source>
        <dbReference type="Proteomes" id="UP000595662"/>
    </source>
</evidence>
<keyword evidence="4" id="KW-0862">Zinc</keyword>
<dbReference type="SUPFAM" id="SSF51735">
    <property type="entry name" value="NAD(P)-binding Rossmann-fold domains"/>
    <property type="match status" value="1"/>
</dbReference>
<comment type="cofactor">
    <cofactor evidence="1">
        <name>Zn(2+)</name>
        <dbReference type="ChEBI" id="CHEBI:29105"/>
    </cofactor>
</comment>
<dbReference type="GeneID" id="26231556"/>
<dbReference type="GO" id="GO:0004022">
    <property type="term" value="F:alcohol dehydrogenase (NAD+) activity"/>
    <property type="evidence" value="ECO:0007669"/>
    <property type="project" value="TreeGrafter"/>
</dbReference>
<dbReference type="PANTHER" id="PTHR42940">
    <property type="entry name" value="ALCOHOL DEHYDROGENASE 1-RELATED"/>
    <property type="match status" value="1"/>
</dbReference>
<keyword evidence="5" id="KW-0560">Oxidoreductase</keyword>
<gene>
    <name evidence="7" type="ORF">Pdw03_0582</name>
</gene>
<dbReference type="AlphaFoldDB" id="A0A7T6XR42"/>
<evidence type="ECO:0000256" key="1">
    <source>
        <dbReference type="ARBA" id="ARBA00001947"/>
    </source>
</evidence>
<evidence type="ECO:0000259" key="6">
    <source>
        <dbReference type="Pfam" id="PF08240"/>
    </source>
</evidence>
<dbReference type="SUPFAM" id="SSF50129">
    <property type="entry name" value="GroES-like"/>
    <property type="match status" value="1"/>
</dbReference>
<dbReference type="Pfam" id="PF08240">
    <property type="entry name" value="ADH_N"/>
    <property type="match status" value="1"/>
</dbReference>
<organism evidence="7 8">
    <name type="scientific">Penicillium digitatum</name>
    <name type="common">Green mold</name>
    <dbReference type="NCBI Taxonomy" id="36651"/>
    <lineage>
        <taxon>Eukaryota</taxon>
        <taxon>Fungi</taxon>
        <taxon>Dikarya</taxon>
        <taxon>Ascomycota</taxon>
        <taxon>Pezizomycotina</taxon>
        <taxon>Eurotiomycetes</taxon>
        <taxon>Eurotiomycetidae</taxon>
        <taxon>Eurotiales</taxon>
        <taxon>Aspergillaceae</taxon>
        <taxon>Penicillium</taxon>
    </lineage>
</organism>
<dbReference type="PANTHER" id="PTHR42940:SF7">
    <property type="entry name" value="ALCOHOL DEHYDROGENASE-LIKE N-TERMINAL DOMAIN-CONTAINING PROTEIN"/>
    <property type="match status" value="1"/>
</dbReference>
<accession>A0A7T6XR42</accession>
<dbReference type="InterPro" id="IPR013154">
    <property type="entry name" value="ADH-like_N"/>
</dbReference>
<evidence type="ECO:0000256" key="3">
    <source>
        <dbReference type="ARBA" id="ARBA00022723"/>
    </source>
</evidence>
<sequence length="201" mass="21943">MRSMGSTTPRIYKQAVFKEQGASLTLEKVPLTLPKRDETLVQVETCGVCHSDHFAQTNLIGGGFPLVPGHEIIGCVAAVGVGEILWKEGDRIGGAWHEAAVHIPDHVNAAKYAPMLCAGVTVFNDMRHMKIPQVYASKFGYRVVALSRDSTKEEFARKLGAHDYIDTRLGIMGKLLILSIVGGIEVHTGLLNNRDNPILGW</sequence>